<organism evidence="8 10">
    <name type="scientific">Bacillus glycinifermentans</name>
    <dbReference type="NCBI Taxonomy" id="1664069"/>
    <lineage>
        <taxon>Bacteria</taxon>
        <taxon>Bacillati</taxon>
        <taxon>Bacillota</taxon>
        <taxon>Bacilli</taxon>
        <taxon>Bacillales</taxon>
        <taxon>Bacillaceae</taxon>
        <taxon>Bacillus</taxon>
    </lineage>
</organism>
<dbReference type="InterPro" id="IPR002104">
    <property type="entry name" value="Integrase_catalytic"/>
</dbReference>
<dbReference type="GO" id="GO:0006310">
    <property type="term" value="P:DNA recombination"/>
    <property type="evidence" value="ECO:0007669"/>
    <property type="project" value="UniProtKB-KW"/>
</dbReference>
<protein>
    <submittedName>
        <fullName evidence="8">Recombinase XerC</fullName>
    </submittedName>
    <submittedName>
        <fullName evidence="9">Site-specific integrase</fullName>
    </submittedName>
</protein>
<dbReference type="InterPro" id="IPR028259">
    <property type="entry name" value="AP2-like_int_N"/>
</dbReference>
<dbReference type="PROSITE" id="PS51898">
    <property type="entry name" value="TYR_RECOMBINASE"/>
    <property type="match status" value="1"/>
</dbReference>
<keyword evidence="11" id="KW-1185">Reference proteome</keyword>
<keyword evidence="3 5" id="KW-0238">DNA-binding</keyword>
<dbReference type="AlphaFoldDB" id="A0A0J6DZQ2"/>
<reference evidence="8 10" key="1">
    <citation type="journal article" date="2015" name="Int. J. Syst. Evol. Microbiol.">
        <title>Bacillus glycinifermentans sp. nov., isolated from fermented soybean paste.</title>
        <authorList>
            <person name="Kim S.J."/>
            <person name="Dunlap C.A."/>
            <person name="Kwon S.W."/>
            <person name="Rooney A.P."/>
        </authorList>
    </citation>
    <scope>NUCLEOTIDE SEQUENCE [LARGE SCALE GENOMIC DNA]</scope>
    <source>
        <strain evidence="8 10">GO-13</strain>
    </source>
</reference>
<evidence type="ECO:0000313" key="11">
    <source>
        <dbReference type="Proteomes" id="UP001341297"/>
    </source>
</evidence>
<reference evidence="9 11" key="3">
    <citation type="submission" date="2023-03" db="EMBL/GenBank/DDBJ databases">
        <title>Agriculturally important microbes genome sequencing.</title>
        <authorList>
            <person name="Dunlap C."/>
        </authorList>
    </citation>
    <scope>NUCLEOTIDE SEQUENCE [LARGE SCALE GENOMIC DNA]</scope>
    <source>
        <strain evidence="9 11">CBP-3203</strain>
    </source>
</reference>
<dbReference type="InterPro" id="IPR010998">
    <property type="entry name" value="Integrase_recombinase_N"/>
</dbReference>
<dbReference type="Proteomes" id="UP000036168">
    <property type="component" value="Unassembled WGS sequence"/>
</dbReference>
<name>A0A0J6DZQ2_9BACI</name>
<feature type="domain" description="Tyr recombinase" evidence="6">
    <location>
        <begin position="177"/>
        <end position="373"/>
    </location>
</feature>
<keyword evidence="2" id="KW-0229">DNA integration</keyword>
<dbReference type="Pfam" id="PF00589">
    <property type="entry name" value="Phage_integrase"/>
    <property type="match status" value="1"/>
</dbReference>
<dbReference type="PANTHER" id="PTHR30629">
    <property type="entry name" value="PROPHAGE INTEGRASE"/>
    <property type="match status" value="1"/>
</dbReference>
<evidence type="ECO:0000256" key="4">
    <source>
        <dbReference type="ARBA" id="ARBA00023172"/>
    </source>
</evidence>
<evidence type="ECO:0000313" key="10">
    <source>
        <dbReference type="Proteomes" id="UP000036168"/>
    </source>
</evidence>
<dbReference type="GO" id="GO:0003677">
    <property type="term" value="F:DNA binding"/>
    <property type="evidence" value="ECO:0007669"/>
    <property type="project" value="UniProtKB-UniRule"/>
</dbReference>
<dbReference type="Pfam" id="PF14659">
    <property type="entry name" value="Phage_int_SAM_3"/>
    <property type="match status" value="1"/>
</dbReference>
<feature type="domain" description="Core-binding (CB)" evidence="7">
    <location>
        <begin position="75"/>
        <end position="157"/>
    </location>
</feature>
<comment type="caution">
    <text evidence="8">The sequence shown here is derived from an EMBL/GenBank/DDBJ whole genome shotgun (WGS) entry which is preliminary data.</text>
</comment>
<proteinExistence type="inferred from homology"/>
<dbReference type="SUPFAM" id="SSF56349">
    <property type="entry name" value="DNA breaking-rejoining enzymes"/>
    <property type="match status" value="1"/>
</dbReference>
<dbReference type="Gene3D" id="1.10.150.130">
    <property type="match status" value="1"/>
</dbReference>
<dbReference type="InterPro" id="IPR050808">
    <property type="entry name" value="Phage_Integrase"/>
</dbReference>
<dbReference type="InterPro" id="IPR013762">
    <property type="entry name" value="Integrase-like_cat_sf"/>
</dbReference>
<keyword evidence="4" id="KW-0233">DNA recombination</keyword>
<dbReference type="EMBL" id="JARRTL010000043">
    <property type="protein sequence ID" value="MEC0487845.1"/>
    <property type="molecule type" value="Genomic_DNA"/>
</dbReference>
<dbReference type="Gene3D" id="1.10.443.10">
    <property type="entry name" value="Intergrase catalytic core"/>
    <property type="match status" value="1"/>
</dbReference>
<dbReference type="CDD" id="cd01189">
    <property type="entry name" value="INT_ICEBs1_C_like"/>
    <property type="match status" value="1"/>
</dbReference>
<dbReference type="PROSITE" id="PS51900">
    <property type="entry name" value="CB"/>
    <property type="match status" value="1"/>
</dbReference>
<dbReference type="InterPro" id="IPR004107">
    <property type="entry name" value="Integrase_SAM-like_N"/>
</dbReference>
<evidence type="ECO:0000256" key="1">
    <source>
        <dbReference type="ARBA" id="ARBA00008857"/>
    </source>
</evidence>
<dbReference type="InterPro" id="IPR011010">
    <property type="entry name" value="DNA_brk_join_enz"/>
</dbReference>
<dbReference type="Proteomes" id="UP001341297">
    <property type="component" value="Unassembled WGS sequence"/>
</dbReference>
<dbReference type="Pfam" id="PF14657">
    <property type="entry name" value="Arm-DNA-bind_4"/>
    <property type="match status" value="1"/>
</dbReference>
<dbReference type="PATRIC" id="fig|1664069.3.peg.454"/>
<evidence type="ECO:0000259" key="6">
    <source>
        <dbReference type="PROSITE" id="PS51898"/>
    </source>
</evidence>
<comment type="similarity">
    <text evidence="1">Belongs to the 'phage' integrase family.</text>
</comment>
<dbReference type="OrthoDB" id="9803188at2"/>
<evidence type="ECO:0000256" key="3">
    <source>
        <dbReference type="ARBA" id="ARBA00023125"/>
    </source>
</evidence>
<dbReference type="EMBL" id="LECW02000032">
    <property type="protein sequence ID" value="KRT92231.1"/>
    <property type="molecule type" value="Genomic_DNA"/>
</dbReference>
<accession>A0A0J6DZQ2</accession>
<dbReference type="RefSeq" id="WP_048356268.1">
    <property type="nucleotide sequence ID" value="NZ_CP023481.1"/>
</dbReference>
<reference evidence="8" key="2">
    <citation type="submission" date="2015-10" db="EMBL/GenBank/DDBJ databases">
        <authorList>
            <person name="Gilbert D.G."/>
        </authorList>
    </citation>
    <scope>NUCLEOTIDE SEQUENCE</scope>
    <source>
        <strain evidence="8">GO-13</strain>
    </source>
</reference>
<dbReference type="GO" id="GO:0015074">
    <property type="term" value="P:DNA integration"/>
    <property type="evidence" value="ECO:0007669"/>
    <property type="project" value="UniProtKB-KW"/>
</dbReference>
<dbReference type="PANTHER" id="PTHR30629:SF2">
    <property type="entry name" value="PROPHAGE INTEGRASE INTS-RELATED"/>
    <property type="match status" value="1"/>
</dbReference>
<evidence type="ECO:0000259" key="7">
    <source>
        <dbReference type="PROSITE" id="PS51900"/>
    </source>
</evidence>
<evidence type="ECO:0000256" key="2">
    <source>
        <dbReference type="ARBA" id="ARBA00022908"/>
    </source>
</evidence>
<gene>
    <name evidence="8" type="ORF">AB447_222570</name>
    <name evidence="9" type="ORF">P8828_24170</name>
</gene>
<evidence type="ECO:0000256" key="5">
    <source>
        <dbReference type="PROSITE-ProRule" id="PRU01248"/>
    </source>
</evidence>
<evidence type="ECO:0000313" key="8">
    <source>
        <dbReference type="EMBL" id="KRT92231.1"/>
    </source>
</evidence>
<accession>A0A0J6E673</accession>
<sequence length="390" mass="45275">MKLYKSKKDKELYYYFNAKKEKRWCYRHRYYDALGNRREKGKMGFKNENDAYRALLEVKASILDRGAKQVEKSNLTVSEWMDIWFESYKNDWEISTQKYRKNAIRYHIKPLLGKYKLSNLDKTLYKRVFINELLKDYKPRTVQLFHGVFKTAVNAAVDDEIIPRNRFNRITISLKKDDENFLTPNELYRFLTAAKEKLDITEYSLALLLAFTGLRKGEAFGLKWGNIDFGEKTLTVERTRDENGVRSPKTKNSYRTIPVDDIIIEKLKTYRAWCKQAMLKVGKHLTDDDFVFISTKTAEPASYRTLSDKIKPICAKAGCKPITVHGLRHTHATVLISQRIPVKVIADRLGNTPQMILKIYGHSFKDLEQETVEAFSQALKAVGGSFGGAF</sequence>
<evidence type="ECO:0000313" key="9">
    <source>
        <dbReference type="EMBL" id="MEC0487845.1"/>
    </source>
</evidence>
<dbReference type="InterPro" id="IPR044068">
    <property type="entry name" value="CB"/>
</dbReference>